<dbReference type="GO" id="GO:0003700">
    <property type="term" value="F:DNA-binding transcription factor activity"/>
    <property type="evidence" value="ECO:0007669"/>
    <property type="project" value="InterPro"/>
</dbReference>
<dbReference type="Pfam" id="PF03466">
    <property type="entry name" value="LysR_substrate"/>
    <property type="match status" value="1"/>
</dbReference>
<dbReference type="PANTHER" id="PTHR30537:SF74">
    <property type="entry name" value="HTH-TYPE TRANSCRIPTIONAL REGULATOR TRPI"/>
    <property type="match status" value="1"/>
</dbReference>
<dbReference type="EMBL" id="LYBM01000036">
    <property type="protein sequence ID" value="ODA31405.1"/>
    <property type="molecule type" value="Genomic_DNA"/>
</dbReference>
<dbReference type="InterPro" id="IPR036390">
    <property type="entry name" value="WH_DNA-bd_sf"/>
</dbReference>
<dbReference type="InterPro" id="IPR036388">
    <property type="entry name" value="WH-like_DNA-bd_sf"/>
</dbReference>
<sequence>MLKNINLLVTFECAARYRSYSLAAEELCISQAAVSQQMRQLERSLTCRLFIRKNRKMLLTQQGKMLFEHTQKALNIINTATGKLQSEGVAGELTVSSTQAFISLWLMPRLQRFYERHPDIQIHFVSSAAFDDLRQSHIDVAIRFGSDDDVTKQPGMASEYFGENRVYPVCSPREAEKLKHPNDLRSCRLVTLEKPGSYDWMSWCKHARVEGIDSHNSWTYVATTDMALNAVIHGHGVALSVSYLCQEQRDKGQLVVPFDLPHPIPVKRYFIYDAQSAKRTRLDIFMQWLKDEMASECEFSI</sequence>
<dbReference type="Gene3D" id="3.40.190.10">
    <property type="entry name" value="Periplasmic binding protein-like II"/>
    <property type="match status" value="2"/>
</dbReference>
<name>A0A1C3EDU7_9GAMM</name>
<evidence type="ECO:0000256" key="1">
    <source>
        <dbReference type="ARBA" id="ARBA00009437"/>
    </source>
</evidence>
<dbReference type="AlphaFoldDB" id="A0A1C3EDU7"/>
<reference evidence="6 7" key="1">
    <citation type="submission" date="2016-05" db="EMBL/GenBank/DDBJ databases">
        <title>Genomic Taxonomy of the Vibrionaceae.</title>
        <authorList>
            <person name="Gomez-Gil B."/>
            <person name="Enciso-Ibarra J."/>
        </authorList>
    </citation>
    <scope>NUCLEOTIDE SEQUENCE [LARGE SCALE GENOMIC DNA]</scope>
    <source>
        <strain evidence="6 7">CAIM 1920</strain>
    </source>
</reference>
<proteinExistence type="inferred from homology"/>
<evidence type="ECO:0000256" key="4">
    <source>
        <dbReference type="ARBA" id="ARBA00023163"/>
    </source>
</evidence>
<dbReference type="InterPro" id="IPR000847">
    <property type="entry name" value="LysR_HTH_N"/>
</dbReference>
<accession>A0A1C3EDU7</accession>
<dbReference type="InterPro" id="IPR005119">
    <property type="entry name" value="LysR_subst-bd"/>
</dbReference>
<dbReference type="PRINTS" id="PR00039">
    <property type="entry name" value="HTHLYSR"/>
</dbReference>
<dbReference type="RefSeq" id="WP_068904520.1">
    <property type="nucleotide sequence ID" value="NZ_JBHUIF010000028.1"/>
</dbReference>
<comment type="caution">
    <text evidence="6">The sequence shown here is derived from an EMBL/GenBank/DDBJ whole genome shotgun (WGS) entry which is preliminary data.</text>
</comment>
<dbReference type="PANTHER" id="PTHR30537">
    <property type="entry name" value="HTH-TYPE TRANSCRIPTIONAL REGULATOR"/>
    <property type="match status" value="1"/>
</dbReference>
<evidence type="ECO:0000259" key="5">
    <source>
        <dbReference type="PROSITE" id="PS50931"/>
    </source>
</evidence>
<dbReference type="GO" id="GO:0043565">
    <property type="term" value="F:sequence-specific DNA binding"/>
    <property type="evidence" value="ECO:0007669"/>
    <property type="project" value="TreeGrafter"/>
</dbReference>
<dbReference type="GO" id="GO:0006351">
    <property type="term" value="P:DNA-templated transcription"/>
    <property type="evidence" value="ECO:0007669"/>
    <property type="project" value="TreeGrafter"/>
</dbReference>
<feature type="domain" description="HTH lysR-type" evidence="5">
    <location>
        <begin position="1"/>
        <end position="60"/>
    </location>
</feature>
<dbReference type="CDD" id="cd08432">
    <property type="entry name" value="PBP2_GcdR_TrpI_HvrB_AmpR_like"/>
    <property type="match status" value="1"/>
</dbReference>
<evidence type="ECO:0000313" key="6">
    <source>
        <dbReference type="EMBL" id="ODA31405.1"/>
    </source>
</evidence>
<evidence type="ECO:0000256" key="3">
    <source>
        <dbReference type="ARBA" id="ARBA00023125"/>
    </source>
</evidence>
<gene>
    <name evidence="6" type="ORF">A8L45_17175</name>
</gene>
<organism evidence="6 7">
    <name type="scientific">Veronia pacifica</name>
    <dbReference type="NCBI Taxonomy" id="1080227"/>
    <lineage>
        <taxon>Bacteria</taxon>
        <taxon>Pseudomonadati</taxon>
        <taxon>Pseudomonadota</taxon>
        <taxon>Gammaproteobacteria</taxon>
        <taxon>Vibrionales</taxon>
        <taxon>Vibrionaceae</taxon>
        <taxon>Veronia</taxon>
    </lineage>
</organism>
<dbReference type="Pfam" id="PF00126">
    <property type="entry name" value="HTH_1"/>
    <property type="match status" value="1"/>
</dbReference>
<dbReference type="STRING" id="1080227.A8L45_17175"/>
<keyword evidence="4" id="KW-0804">Transcription</keyword>
<keyword evidence="7" id="KW-1185">Reference proteome</keyword>
<dbReference type="SUPFAM" id="SSF53850">
    <property type="entry name" value="Periplasmic binding protein-like II"/>
    <property type="match status" value="1"/>
</dbReference>
<dbReference type="SUPFAM" id="SSF46785">
    <property type="entry name" value="Winged helix' DNA-binding domain"/>
    <property type="match status" value="1"/>
</dbReference>
<dbReference type="Proteomes" id="UP000094936">
    <property type="component" value="Unassembled WGS sequence"/>
</dbReference>
<dbReference type="OrthoDB" id="5526340at2"/>
<protein>
    <submittedName>
        <fullName evidence="6">LysR family transcriptional regulator</fullName>
    </submittedName>
</protein>
<dbReference type="PROSITE" id="PS50931">
    <property type="entry name" value="HTH_LYSR"/>
    <property type="match status" value="1"/>
</dbReference>
<evidence type="ECO:0000313" key="7">
    <source>
        <dbReference type="Proteomes" id="UP000094936"/>
    </source>
</evidence>
<keyword evidence="3" id="KW-0238">DNA-binding</keyword>
<comment type="similarity">
    <text evidence="1">Belongs to the LysR transcriptional regulatory family.</text>
</comment>
<keyword evidence="2" id="KW-0805">Transcription regulation</keyword>
<dbReference type="Gene3D" id="1.10.10.10">
    <property type="entry name" value="Winged helix-like DNA-binding domain superfamily/Winged helix DNA-binding domain"/>
    <property type="match status" value="1"/>
</dbReference>
<dbReference type="InterPro" id="IPR058163">
    <property type="entry name" value="LysR-type_TF_proteobact-type"/>
</dbReference>
<evidence type="ECO:0000256" key="2">
    <source>
        <dbReference type="ARBA" id="ARBA00023015"/>
    </source>
</evidence>
<dbReference type="FunFam" id="1.10.10.10:FF:000001">
    <property type="entry name" value="LysR family transcriptional regulator"/>
    <property type="match status" value="1"/>
</dbReference>